<proteinExistence type="predicted"/>
<dbReference type="AlphaFoldDB" id="A0A0E9T4B7"/>
<organism evidence="1">
    <name type="scientific">Anguilla anguilla</name>
    <name type="common">European freshwater eel</name>
    <name type="synonym">Muraena anguilla</name>
    <dbReference type="NCBI Taxonomy" id="7936"/>
    <lineage>
        <taxon>Eukaryota</taxon>
        <taxon>Metazoa</taxon>
        <taxon>Chordata</taxon>
        <taxon>Craniata</taxon>
        <taxon>Vertebrata</taxon>
        <taxon>Euteleostomi</taxon>
        <taxon>Actinopterygii</taxon>
        <taxon>Neopterygii</taxon>
        <taxon>Teleostei</taxon>
        <taxon>Anguilliformes</taxon>
        <taxon>Anguillidae</taxon>
        <taxon>Anguilla</taxon>
    </lineage>
</organism>
<evidence type="ECO:0000313" key="1">
    <source>
        <dbReference type="EMBL" id="JAH48459.1"/>
    </source>
</evidence>
<sequence>MDPYAYHPRLRRNHPAFLYSVVVVTKSWSQKLVFFSRGRTTR</sequence>
<dbReference type="EMBL" id="GBXM01060118">
    <property type="protein sequence ID" value="JAH48459.1"/>
    <property type="molecule type" value="Transcribed_RNA"/>
</dbReference>
<name>A0A0E9T4B7_ANGAN</name>
<accession>A0A0E9T4B7</accession>
<reference evidence="1" key="2">
    <citation type="journal article" date="2015" name="Fish Shellfish Immunol.">
        <title>Early steps in the European eel (Anguilla anguilla)-Vibrio vulnificus interaction in the gills: Role of the RtxA13 toxin.</title>
        <authorList>
            <person name="Callol A."/>
            <person name="Pajuelo D."/>
            <person name="Ebbesson L."/>
            <person name="Teles M."/>
            <person name="MacKenzie S."/>
            <person name="Amaro C."/>
        </authorList>
    </citation>
    <scope>NUCLEOTIDE SEQUENCE</scope>
</reference>
<protein>
    <submittedName>
        <fullName evidence="1">Uncharacterized protein</fullName>
    </submittedName>
</protein>
<reference evidence="1" key="1">
    <citation type="submission" date="2014-11" db="EMBL/GenBank/DDBJ databases">
        <authorList>
            <person name="Amaro Gonzalez C."/>
        </authorList>
    </citation>
    <scope>NUCLEOTIDE SEQUENCE</scope>
</reference>